<dbReference type="GeneID" id="39598222"/>
<evidence type="ECO:0000313" key="3">
    <source>
        <dbReference type="Proteomes" id="UP000283841"/>
    </source>
</evidence>
<dbReference type="RefSeq" id="XP_028485681.1">
    <property type="nucleotide sequence ID" value="XM_028628945.1"/>
</dbReference>
<keyword evidence="1" id="KW-0472">Membrane</keyword>
<gene>
    <name evidence="2" type="ORF">C8Q69DRAFT_443775</name>
</gene>
<comment type="caution">
    <text evidence="2">The sequence shown here is derived from an EMBL/GenBank/DDBJ whole genome shotgun (WGS) entry which is preliminary data.</text>
</comment>
<dbReference type="AlphaFoldDB" id="A0A443HW31"/>
<name>A0A443HW31_BYSSP</name>
<dbReference type="Proteomes" id="UP000283841">
    <property type="component" value="Unassembled WGS sequence"/>
</dbReference>
<evidence type="ECO:0000256" key="1">
    <source>
        <dbReference type="SAM" id="Phobius"/>
    </source>
</evidence>
<feature type="transmembrane region" description="Helical" evidence="1">
    <location>
        <begin position="41"/>
        <end position="67"/>
    </location>
</feature>
<keyword evidence="3" id="KW-1185">Reference proteome</keyword>
<protein>
    <submittedName>
        <fullName evidence="2">Uncharacterized protein</fullName>
    </submittedName>
</protein>
<accession>A0A443HW31</accession>
<keyword evidence="1" id="KW-0812">Transmembrane</keyword>
<reference evidence="2 3" key="1">
    <citation type="journal article" date="2018" name="Front. Microbiol.">
        <title>Genomic and genetic insights into a cosmopolitan fungus, Paecilomyces variotii (Eurotiales).</title>
        <authorList>
            <person name="Urquhart A.S."/>
            <person name="Mondo S.J."/>
            <person name="Makela M.R."/>
            <person name="Hane J.K."/>
            <person name="Wiebenga A."/>
            <person name="He G."/>
            <person name="Mihaltcheva S."/>
            <person name="Pangilinan J."/>
            <person name="Lipzen A."/>
            <person name="Barry K."/>
            <person name="de Vries R.P."/>
            <person name="Grigoriev I.V."/>
            <person name="Idnurm A."/>
        </authorList>
    </citation>
    <scope>NUCLEOTIDE SEQUENCE [LARGE SCALE GENOMIC DNA]</scope>
    <source>
        <strain evidence="2 3">CBS 101075</strain>
    </source>
</reference>
<dbReference type="EMBL" id="RCNU01000004">
    <property type="protein sequence ID" value="RWQ96036.1"/>
    <property type="molecule type" value="Genomic_DNA"/>
</dbReference>
<sequence>MRISTGQEMGSGSASLSEQARLVETIQLHVLNSPQNPDTSVVIWLGAGVAVATVSVLPGGSTLILIIPQKHRYDETALSGRMGQMARCARTDAEARECARAAQPETECLMNGIDRKDSG</sequence>
<dbReference type="VEuPathDB" id="FungiDB:C8Q69DRAFT_443775"/>
<evidence type="ECO:0000313" key="2">
    <source>
        <dbReference type="EMBL" id="RWQ96036.1"/>
    </source>
</evidence>
<proteinExistence type="predicted"/>
<organism evidence="2 3">
    <name type="scientific">Byssochlamys spectabilis</name>
    <name type="common">Paecilomyces variotii</name>
    <dbReference type="NCBI Taxonomy" id="264951"/>
    <lineage>
        <taxon>Eukaryota</taxon>
        <taxon>Fungi</taxon>
        <taxon>Dikarya</taxon>
        <taxon>Ascomycota</taxon>
        <taxon>Pezizomycotina</taxon>
        <taxon>Eurotiomycetes</taxon>
        <taxon>Eurotiomycetidae</taxon>
        <taxon>Eurotiales</taxon>
        <taxon>Thermoascaceae</taxon>
        <taxon>Paecilomyces</taxon>
    </lineage>
</organism>
<keyword evidence="1" id="KW-1133">Transmembrane helix</keyword>